<evidence type="ECO:0000313" key="2">
    <source>
        <dbReference type="Proteomes" id="UP000321617"/>
    </source>
</evidence>
<evidence type="ECO:0000313" key="1">
    <source>
        <dbReference type="EMBL" id="TWJ07839.1"/>
    </source>
</evidence>
<keyword evidence="2" id="KW-1185">Reference proteome</keyword>
<name>A0A562UQE3_9ACTN</name>
<gene>
    <name evidence="1" type="ORF">LX16_4619</name>
</gene>
<proteinExistence type="predicted"/>
<protein>
    <submittedName>
        <fullName evidence="1">Uncharacterized protein</fullName>
    </submittedName>
</protein>
<accession>A0A562UQE3</accession>
<sequence>MEHVMAVSTVSGEGFWDGLRRAYVDLPGGVAWRLAVASRDGTRAVNILTAASTEDVRRIFDSHVGDTAVTEFFEVDAANAVGL</sequence>
<comment type="caution">
    <text evidence="1">The sequence shown here is derived from an EMBL/GenBank/DDBJ whole genome shotgun (WGS) entry which is preliminary data.</text>
</comment>
<organism evidence="1 2">
    <name type="scientific">Stackebrandtia albiflava</name>
    <dbReference type="NCBI Taxonomy" id="406432"/>
    <lineage>
        <taxon>Bacteria</taxon>
        <taxon>Bacillati</taxon>
        <taxon>Actinomycetota</taxon>
        <taxon>Actinomycetes</taxon>
        <taxon>Glycomycetales</taxon>
        <taxon>Glycomycetaceae</taxon>
        <taxon>Stackebrandtia</taxon>
    </lineage>
</organism>
<reference evidence="1 2" key="1">
    <citation type="journal article" date="2013" name="Stand. Genomic Sci.">
        <title>Genomic Encyclopedia of Type Strains, Phase I: The one thousand microbial genomes (KMG-I) project.</title>
        <authorList>
            <person name="Kyrpides N.C."/>
            <person name="Woyke T."/>
            <person name="Eisen J.A."/>
            <person name="Garrity G."/>
            <person name="Lilburn T.G."/>
            <person name="Beck B.J."/>
            <person name="Whitman W.B."/>
            <person name="Hugenholtz P."/>
            <person name="Klenk H.P."/>
        </authorList>
    </citation>
    <scope>NUCLEOTIDE SEQUENCE [LARGE SCALE GENOMIC DNA]</scope>
    <source>
        <strain evidence="1 2">DSM 45044</strain>
    </source>
</reference>
<dbReference type="OrthoDB" id="4282756at2"/>
<dbReference type="AlphaFoldDB" id="A0A562UQE3"/>
<dbReference type="Proteomes" id="UP000321617">
    <property type="component" value="Unassembled WGS sequence"/>
</dbReference>
<dbReference type="EMBL" id="VLLL01000009">
    <property type="protein sequence ID" value="TWJ07839.1"/>
    <property type="molecule type" value="Genomic_DNA"/>
</dbReference>